<dbReference type="GO" id="GO:0003861">
    <property type="term" value="F:3-isopropylmalate dehydratase activity"/>
    <property type="evidence" value="ECO:0007669"/>
    <property type="project" value="UniProtKB-UniRule"/>
</dbReference>
<comment type="catalytic activity">
    <reaction evidence="3">
        <text>(2R,3S)-3-isopropylmalate = (2S)-2-isopropylmalate</text>
        <dbReference type="Rhea" id="RHEA:32287"/>
        <dbReference type="ChEBI" id="CHEBI:1178"/>
        <dbReference type="ChEBI" id="CHEBI:35121"/>
        <dbReference type="EC" id="4.2.1.33"/>
    </reaction>
</comment>
<dbReference type="CDD" id="cd01577">
    <property type="entry name" value="IPMI_Swivel"/>
    <property type="match status" value="1"/>
</dbReference>
<feature type="domain" description="Aconitase A/isopropylmalate dehydratase small subunit swivel" evidence="4">
    <location>
        <begin position="57"/>
        <end position="103"/>
    </location>
</feature>
<dbReference type="InterPro" id="IPR050075">
    <property type="entry name" value="LeuD"/>
</dbReference>
<dbReference type="EMBL" id="HF563609">
    <property type="protein sequence ID" value="CDI40377.1"/>
    <property type="molecule type" value="Genomic_DNA"/>
</dbReference>
<keyword evidence="3" id="KW-0028">Amino-acid biosynthesis</keyword>
<dbReference type="STRING" id="1209989.TepRe1_0401"/>
<dbReference type="GO" id="GO:0009098">
    <property type="term" value="P:L-leucine biosynthetic process"/>
    <property type="evidence" value="ECO:0007669"/>
    <property type="project" value="UniProtKB-UniRule"/>
</dbReference>
<dbReference type="Pfam" id="PF00694">
    <property type="entry name" value="Aconitase_C"/>
    <property type="match status" value="1"/>
</dbReference>
<dbReference type="InterPro" id="IPR015928">
    <property type="entry name" value="Aconitase/3IPM_dehydase_swvl"/>
</dbReference>
<dbReference type="InterPro" id="IPR033940">
    <property type="entry name" value="IPMI_Swivel"/>
</dbReference>
<sequence length="180" mass="19462">MIVKKVKGRVFFLGDNIDTDQILPGYAMSVPACQLKNYALKGSSIPDFVEKVRPGDVIIGGKNFGCGSSREQAPVALKDAGVGAVIAASFAMIFRKNSINIGLPVITSECIDLMKREIQEGDQVEVDIESGILLHIDSGRVYELKKLSEPALATLRAGGLINRVRDILCERGELIDCKKA</sequence>
<comment type="similarity">
    <text evidence="1 3">Belongs to the LeuD family. LeuD type 2 subfamily.</text>
</comment>
<dbReference type="NCBIfam" id="TIGR02087">
    <property type="entry name" value="LEUD_arch"/>
    <property type="match status" value="1"/>
</dbReference>
<comment type="pathway">
    <text evidence="3">Amino-acid biosynthesis; L-leucine biosynthesis; L-leucine from 3-methyl-2-oxobutanoate: step 2/4.</text>
</comment>
<accession>U4QIM0</accession>
<reference evidence="6" key="1">
    <citation type="journal article" date="2013" name="Genome Announc.">
        <title>First genome sequence of a syntrophic acetate-oxidizing bacterium, Tepidanaerobacter acetatoxydans strain Re1.</title>
        <authorList>
            <person name="Manzoor S."/>
            <person name="Bongcam-Rudloff E."/>
            <person name="Schnurer A."/>
            <person name="Muller B."/>
        </authorList>
    </citation>
    <scope>NUCLEOTIDE SEQUENCE [LARGE SCALE GENOMIC DNA]</scope>
    <source>
        <strain evidence="6">Re1</strain>
    </source>
</reference>
<dbReference type="InterPro" id="IPR000573">
    <property type="entry name" value="AconitaseA/IPMdHydase_ssu_swvl"/>
</dbReference>
<dbReference type="HAMAP" id="MF_01032">
    <property type="entry name" value="LeuD_type2"/>
    <property type="match status" value="1"/>
</dbReference>
<dbReference type="InterPro" id="IPR011827">
    <property type="entry name" value="LeuD_type2/HacB/DmdB"/>
</dbReference>
<dbReference type="UniPathway" id="UPA00048">
    <property type="reaction ID" value="UER00071"/>
</dbReference>
<evidence type="ECO:0000313" key="5">
    <source>
        <dbReference type="EMBL" id="CDI40377.1"/>
    </source>
</evidence>
<dbReference type="SUPFAM" id="SSF52016">
    <property type="entry name" value="LeuD/IlvD-like"/>
    <property type="match status" value="1"/>
</dbReference>
<gene>
    <name evidence="3 5" type="primary">leuD</name>
    <name evidence="5" type="ordered locus">TEPIRE1_0445</name>
</gene>
<evidence type="ECO:0000259" key="4">
    <source>
        <dbReference type="Pfam" id="PF00694"/>
    </source>
</evidence>
<dbReference type="PANTHER" id="PTHR43345">
    <property type="entry name" value="3-ISOPROPYLMALATE DEHYDRATASE SMALL SUBUNIT 2-RELATED-RELATED"/>
    <property type="match status" value="1"/>
</dbReference>
<dbReference type="Proteomes" id="UP000010802">
    <property type="component" value="Chromosome"/>
</dbReference>
<evidence type="ECO:0000256" key="1">
    <source>
        <dbReference type="ARBA" id="ARBA00009869"/>
    </source>
</evidence>
<keyword evidence="2 3" id="KW-0456">Lyase</keyword>
<dbReference type="HOGENOM" id="CLU_081378_1_1_9"/>
<dbReference type="eggNOG" id="COG0066">
    <property type="taxonomic scope" value="Bacteria"/>
</dbReference>
<dbReference type="KEGG" id="tae:TepiRe1_0445"/>
<evidence type="ECO:0000313" key="6">
    <source>
        <dbReference type="Proteomes" id="UP000010802"/>
    </source>
</evidence>
<keyword evidence="3" id="KW-0100">Branched-chain amino acid biosynthesis</keyword>
<dbReference type="AlphaFoldDB" id="U4QIM0"/>
<dbReference type="OrthoDB" id="9777465at2"/>
<proteinExistence type="inferred from homology"/>
<dbReference type="PANTHER" id="PTHR43345:SF2">
    <property type="entry name" value="3-ISOPROPYLMALATE DEHYDRATASE SMALL SUBUNIT 1"/>
    <property type="match status" value="1"/>
</dbReference>
<dbReference type="EC" id="4.2.1.33" evidence="3"/>
<keyword evidence="6" id="KW-1185">Reference proteome</keyword>
<name>U4QIM0_TEPAE</name>
<keyword evidence="3" id="KW-0432">Leucine biosynthesis</keyword>
<dbReference type="Gene3D" id="3.20.19.10">
    <property type="entry name" value="Aconitase, domain 4"/>
    <property type="match status" value="1"/>
</dbReference>
<organism evidence="5 6">
    <name type="scientific">Tepidanaerobacter acetatoxydans (strain DSM 21804 / JCM 16047 / Re1)</name>
    <dbReference type="NCBI Taxonomy" id="1209989"/>
    <lineage>
        <taxon>Bacteria</taxon>
        <taxon>Bacillati</taxon>
        <taxon>Bacillota</taxon>
        <taxon>Clostridia</taxon>
        <taxon>Thermosediminibacterales</taxon>
        <taxon>Tepidanaerobacteraceae</taxon>
        <taxon>Tepidanaerobacter</taxon>
    </lineage>
</organism>
<evidence type="ECO:0000256" key="2">
    <source>
        <dbReference type="ARBA" id="ARBA00023239"/>
    </source>
</evidence>
<comment type="subunit">
    <text evidence="3">Heterodimer of LeuC and LeuD.</text>
</comment>
<protein>
    <recommendedName>
        <fullName evidence="3">3-isopropylmalate dehydratase small subunit</fullName>
        <ecNumber evidence="3">4.2.1.33</ecNumber>
    </recommendedName>
    <alternativeName>
        <fullName evidence="3">Alpha-IPM isomerase</fullName>
        <shortName evidence="3">IPMI</shortName>
    </alternativeName>
    <alternativeName>
        <fullName evidence="3">Isopropylmalate isomerase</fullName>
    </alternativeName>
</protein>
<evidence type="ECO:0000256" key="3">
    <source>
        <dbReference type="HAMAP-Rule" id="MF_01032"/>
    </source>
</evidence>
<dbReference type="RefSeq" id="WP_023211354.1">
    <property type="nucleotide sequence ID" value="NC_015519.1"/>
</dbReference>
<comment type="function">
    <text evidence="3">Catalyzes the isomerization between 2-isopropylmalate and 3-isopropylmalate, via the formation of 2-isopropylmaleate.</text>
</comment>